<comment type="caution">
    <text evidence="1">The sequence shown here is derived from an EMBL/GenBank/DDBJ whole genome shotgun (WGS) entry which is preliminary data.</text>
</comment>
<evidence type="ECO:0000313" key="2">
    <source>
        <dbReference type="Proteomes" id="UP000249123"/>
    </source>
</evidence>
<reference evidence="1 2" key="1">
    <citation type="submission" date="2013-04" db="EMBL/GenBank/DDBJ databases">
        <title>Hyphomonas sp. T24B3 Genome Sequencing.</title>
        <authorList>
            <person name="Lai Q."/>
            <person name="Shao Z."/>
        </authorList>
    </citation>
    <scope>NUCLEOTIDE SEQUENCE [LARGE SCALE GENOMIC DNA]</scope>
    <source>
        <strain evidence="1 2">T24B3</strain>
    </source>
</reference>
<dbReference type="EMBL" id="AWFB01000030">
    <property type="protein sequence ID" value="RAN32662.1"/>
    <property type="molecule type" value="Genomic_DNA"/>
</dbReference>
<organism evidence="1 2">
    <name type="scientific">Hyphomonas pacifica</name>
    <dbReference type="NCBI Taxonomy" id="1280941"/>
    <lineage>
        <taxon>Bacteria</taxon>
        <taxon>Pseudomonadati</taxon>
        <taxon>Pseudomonadota</taxon>
        <taxon>Alphaproteobacteria</taxon>
        <taxon>Hyphomonadales</taxon>
        <taxon>Hyphomonadaceae</taxon>
        <taxon>Hyphomonas</taxon>
    </lineage>
</organism>
<dbReference type="eggNOG" id="ENOG5033WM8">
    <property type="taxonomic scope" value="Bacteria"/>
</dbReference>
<proteinExistence type="predicted"/>
<dbReference type="OrthoDB" id="7596757at2"/>
<dbReference type="AlphaFoldDB" id="A0A062U2J3"/>
<name>A0A062U2J3_9PROT</name>
<dbReference type="RefSeq" id="WP_034827195.1">
    <property type="nucleotide sequence ID" value="NZ_AWFA01000028.1"/>
</dbReference>
<gene>
    <name evidence="1" type="ORF">HY3_14660</name>
</gene>
<sequence>MNEYFPILAPVIGIVGVVVGVLLNEFMRRRSRRELYAPKIFEKRLAAYEGLIEQIHQGSKVANEVIERVDFTEEQRHDLIRVVVHGMAEFTEKNRLYLNEDLTVHCMALFMGVEDIHDANEEDRQELLEHYRQMRKEALRMAAEDSGVAEINRLFKAINKPKIDGALIRYFRETKREATRDRSETNAG</sequence>
<dbReference type="STRING" id="1280941.HY2_14180"/>
<dbReference type="Proteomes" id="UP000249123">
    <property type="component" value="Unassembled WGS sequence"/>
</dbReference>
<accession>A0A062U2J3</accession>
<evidence type="ECO:0000313" key="1">
    <source>
        <dbReference type="EMBL" id="RAN32662.1"/>
    </source>
</evidence>
<protein>
    <submittedName>
        <fullName evidence="1">Uncharacterized protein</fullName>
    </submittedName>
</protein>
<keyword evidence="2" id="KW-1185">Reference proteome</keyword>